<dbReference type="Gene3D" id="3.30.530.20">
    <property type="match status" value="1"/>
</dbReference>
<proteinExistence type="predicted"/>
<dbReference type="InterPro" id="IPR023393">
    <property type="entry name" value="START-like_dom_sf"/>
</dbReference>
<protein>
    <submittedName>
        <fullName evidence="1">SRPBCC family protein</fullName>
    </submittedName>
</protein>
<dbReference type="SUPFAM" id="SSF55961">
    <property type="entry name" value="Bet v1-like"/>
    <property type="match status" value="1"/>
</dbReference>
<name>A0AAE5CE41_RHOHA</name>
<gene>
    <name evidence="1" type="ORF">GS505_06395</name>
</gene>
<sequence>MIMPNRFVISAQRVLAATLDEVWELTSDTGRYGDWVVSVREVTAHHGPATVGKSYRERVTSVGPLTSRAEWTVRTLEPKTLRIDSGVGLAPLRDVVNIFRFAPVGDADTSMTYEFHFTLGPAPLGALVHKILRSSMAAAFDESMRALETVILSERPTQQELREGNEVR</sequence>
<dbReference type="EMBL" id="WUYZ01000001">
    <property type="protein sequence ID" value="NKS25480.1"/>
    <property type="molecule type" value="Genomic_DNA"/>
</dbReference>
<dbReference type="Proteomes" id="UP000605618">
    <property type="component" value="Unassembled WGS sequence"/>
</dbReference>
<reference evidence="1" key="1">
    <citation type="journal article" date="2020" name="Environ. Microbiol.">
        <title>The novel and transferable erm(51) gene confers Macrolides, Lincosamides, and Streptogramins B (MLSB) resistance to clonal Rhodococcus equi in the environment.</title>
        <authorList>
            <person name="Huber L."/>
            <person name="Giguere S."/>
            <person name="Slovis N.M."/>
            <person name="Alvarez-Narvaez S."/>
            <person name="Hart K.A."/>
            <person name="Greiter M."/>
            <person name="Morris E.R.A."/>
            <person name="Cohen N.D."/>
        </authorList>
    </citation>
    <scope>NUCLEOTIDE SEQUENCE</scope>
    <source>
        <strain evidence="1">Lh_141_1</strain>
    </source>
</reference>
<accession>A0AAE5CE41</accession>
<dbReference type="AlphaFoldDB" id="A0AAE5CE41"/>
<evidence type="ECO:0000313" key="1">
    <source>
        <dbReference type="EMBL" id="NKS25480.1"/>
    </source>
</evidence>
<comment type="caution">
    <text evidence="1">The sequence shown here is derived from an EMBL/GenBank/DDBJ whole genome shotgun (WGS) entry which is preliminary data.</text>
</comment>
<dbReference type="InterPro" id="IPR019587">
    <property type="entry name" value="Polyketide_cyclase/dehydratase"/>
</dbReference>
<dbReference type="Pfam" id="PF10604">
    <property type="entry name" value="Polyketide_cyc2"/>
    <property type="match status" value="1"/>
</dbReference>
<organism evidence="1 2">
    <name type="scientific">Rhodococcus hoagii</name>
    <name type="common">Corynebacterium equii</name>
    <dbReference type="NCBI Taxonomy" id="43767"/>
    <lineage>
        <taxon>Bacteria</taxon>
        <taxon>Bacillati</taxon>
        <taxon>Actinomycetota</taxon>
        <taxon>Actinomycetes</taxon>
        <taxon>Mycobacteriales</taxon>
        <taxon>Nocardiaceae</taxon>
        <taxon>Prescottella</taxon>
    </lineage>
</organism>
<dbReference type="CDD" id="cd07812">
    <property type="entry name" value="SRPBCC"/>
    <property type="match status" value="1"/>
</dbReference>
<evidence type="ECO:0000313" key="2">
    <source>
        <dbReference type="Proteomes" id="UP000605618"/>
    </source>
</evidence>